<evidence type="ECO:0000313" key="2">
    <source>
        <dbReference type="EMBL" id="MCU7618662.1"/>
    </source>
</evidence>
<dbReference type="EMBL" id="JAOTEM010000004">
    <property type="protein sequence ID" value="MCU7618662.1"/>
    <property type="molecule type" value="Genomic_DNA"/>
</dbReference>
<gene>
    <name evidence="2" type="ORF">NZ698_15815</name>
</gene>
<accession>A0ABT2WBJ8</accession>
<sequence length="199" mass="23026">MKKFFTFFLIFVISLVFSQKTLDAKILTSENDSLTVKIKVRTNAIDPNLLYVTSFNTKITTVDENGKKVKIEIPKVKELSLIDFNGKKRFFINKSGDQKILLERMYDSENVEWYRNYSSTMGGENANDFLFNKKTNKGVGLIYFTGLPKKRLKEFFADEPKMLTIVDEIRKDGGFSQTSDYDSVMIEILESFDNIKNNK</sequence>
<evidence type="ECO:0000256" key="1">
    <source>
        <dbReference type="SAM" id="SignalP"/>
    </source>
</evidence>
<comment type="caution">
    <text evidence="2">The sequence shown here is derived from an EMBL/GenBank/DDBJ whole genome shotgun (WGS) entry which is preliminary data.</text>
</comment>
<keyword evidence="1" id="KW-0732">Signal</keyword>
<evidence type="ECO:0000313" key="3">
    <source>
        <dbReference type="Proteomes" id="UP001208649"/>
    </source>
</evidence>
<dbReference type="Proteomes" id="UP001208649">
    <property type="component" value="Unassembled WGS sequence"/>
</dbReference>
<dbReference type="RefSeq" id="WP_263004169.1">
    <property type="nucleotide sequence ID" value="NZ_JAOTEM010000004.1"/>
</dbReference>
<feature type="signal peptide" evidence="1">
    <location>
        <begin position="1"/>
        <end position="18"/>
    </location>
</feature>
<protein>
    <submittedName>
        <fullName evidence="2">Uncharacterized protein</fullName>
    </submittedName>
</protein>
<organism evidence="2 3">
    <name type="scientific">Chryseobacterium edaphi</name>
    <dbReference type="NCBI Taxonomy" id="2976532"/>
    <lineage>
        <taxon>Bacteria</taxon>
        <taxon>Pseudomonadati</taxon>
        <taxon>Bacteroidota</taxon>
        <taxon>Flavobacteriia</taxon>
        <taxon>Flavobacteriales</taxon>
        <taxon>Weeksellaceae</taxon>
        <taxon>Chryseobacterium group</taxon>
        <taxon>Chryseobacterium</taxon>
    </lineage>
</organism>
<feature type="chain" id="PRO_5045209122" evidence="1">
    <location>
        <begin position="19"/>
        <end position="199"/>
    </location>
</feature>
<keyword evidence="3" id="KW-1185">Reference proteome</keyword>
<name>A0ABT2WBJ8_9FLAO</name>
<reference evidence="3" key="1">
    <citation type="submission" date="2023-07" db="EMBL/GenBank/DDBJ databases">
        <title>Chryseobacterium sp. strain PBS4-4 Genome sequencing and assembly.</title>
        <authorList>
            <person name="Jung Y."/>
        </authorList>
    </citation>
    <scope>NUCLEOTIDE SEQUENCE [LARGE SCALE GENOMIC DNA]</scope>
    <source>
        <strain evidence="3">PBS4-4</strain>
    </source>
</reference>
<proteinExistence type="predicted"/>